<evidence type="ECO:0000313" key="1">
    <source>
        <dbReference type="EMBL" id="TYB49747.1"/>
    </source>
</evidence>
<dbReference type="InterPro" id="IPR010310">
    <property type="entry name" value="T7SS_ESAT-6-like"/>
</dbReference>
<dbReference type="AlphaFoldDB" id="A0A5D0NZ03"/>
<organism evidence="1 2">
    <name type="scientific">Actinomadura chibensis</name>
    <dbReference type="NCBI Taxonomy" id="392828"/>
    <lineage>
        <taxon>Bacteria</taxon>
        <taxon>Bacillati</taxon>
        <taxon>Actinomycetota</taxon>
        <taxon>Actinomycetes</taxon>
        <taxon>Streptosporangiales</taxon>
        <taxon>Thermomonosporaceae</taxon>
        <taxon>Actinomadura</taxon>
    </lineage>
</organism>
<dbReference type="Proteomes" id="UP000323380">
    <property type="component" value="Unassembled WGS sequence"/>
</dbReference>
<protein>
    <submittedName>
        <fullName evidence="1">Uncharacterized protein</fullName>
    </submittedName>
</protein>
<dbReference type="SUPFAM" id="SSF140453">
    <property type="entry name" value="EsxAB dimer-like"/>
    <property type="match status" value="1"/>
</dbReference>
<comment type="caution">
    <text evidence="1">The sequence shown here is derived from an EMBL/GenBank/DDBJ whole genome shotgun (WGS) entry which is preliminary data.</text>
</comment>
<dbReference type="STRING" id="1220554.GCA_001552135_06508"/>
<evidence type="ECO:0000313" key="2">
    <source>
        <dbReference type="Proteomes" id="UP000323380"/>
    </source>
</evidence>
<keyword evidence="2" id="KW-1185">Reference proteome</keyword>
<proteinExistence type="predicted"/>
<sequence>MTESFQVSPDQITASAERLKQVADEFSQQVSQFQSEITGFGEPWGGDDMGMLIGIAHAACFEAAMKCFQENSEELGERAEALKAVAKNYTKMEESNVQSVNSVAKALG</sequence>
<dbReference type="Gene3D" id="1.10.287.1060">
    <property type="entry name" value="ESAT-6-like"/>
    <property type="match status" value="1"/>
</dbReference>
<dbReference type="RefSeq" id="WP_067900379.1">
    <property type="nucleotide sequence ID" value="NZ_VSFG01000001.1"/>
</dbReference>
<dbReference type="InterPro" id="IPR036689">
    <property type="entry name" value="ESAT-6-like_sf"/>
</dbReference>
<reference evidence="1 2" key="1">
    <citation type="submission" date="2019-08" db="EMBL/GenBank/DDBJ databases">
        <title>Actinomadura sp. nov. CYP1-5 isolated from mountain soil.</title>
        <authorList>
            <person name="Songsumanus A."/>
            <person name="Kuncharoen N."/>
            <person name="Kudo T."/>
            <person name="Yuki M."/>
            <person name="Igarashi Y."/>
            <person name="Tanasupawat S."/>
        </authorList>
    </citation>
    <scope>NUCLEOTIDE SEQUENCE [LARGE SCALE GENOMIC DNA]</scope>
    <source>
        <strain evidence="1 2">JCM 14158</strain>
    </source>
</reference>
<name>A0A5D0NZ03_9ACTN</name>
<gene>
    <name evidence="1" type="ORF">FXF69_12005</name>
</gene>
<accession>A0A5D0NZ03</accession>
<dbReference type="EMBL" id="VSFG01000001">
    <property type="protein sequence ID" value="TYB49747.1"/>
    <property type="molecule type" value="Genomic_DNA"/>
</dbReference>
<dbReference type="Pfam" id="PF06013">
    <property type="entry name" value="WXG100"/>
    <property type="match status" value="1"/>
</dbReference>